<dbReference type="Pfam" id="PF06835">
    <property type="entry name" value="LptC"/>
    <property type="match status" value="1"/>
</dbReference>
<dbReference type="PANTHER" id="PTHR37481">
    <property type="entry name" value="LIPOPOLYSACCHARIDE EXPORT SYSTEM PROTEIN LPTC"/>
    <property type="match status" value="1"/>
</dbReference>
<dbReference type="NCBIfam" id="TIGR04409">
    <property type="entry name" value="LptC_YrbK"/>
    <property type="match status" value="1"/>
</dbReference>
<name>A0ABS1BTW2_9NEIS</name>
<keyword evidence="1" id="KW-1003">Cell membrane</keyword>
<dbReference type="InterPro" id="IPR052363">
    <property type="entry name" value="LPS_export_LptC"/>
</dbReference>
<gene>
    <name evidence="6" type="primary">lptC</name>
    <name evidence="6" type="ORF">JDW22_09175</name>
</gene>
<sequence>MNRFRSLVFPLALALILGGLTAWLGRVSEVVIEAVKLDPAKPQYTMTQIHGKRYDISGSLNQDLTAPLAWQLPDQKNVYFQQPTLKTYRDNNEQYTVSSQTARYELESKKVFFEQNVVLTKTPDAERPAGKVVTDYLNVDTQTETAETDAPVQYEYGRSHGTATGLTYDNKNGLLNLKSKVKAQIYDLKRP</sequence>
<dbReference type="InterPro" id="IPR010664">
    <property type="entry name" value="LipoPS_assembly_LptC-rel"/>
</dbReference>
<reference evidence="6 7" key="1">
    <citation type="journal article" date="2021" name="Pathogens">
        <title>Isolation and Characterization of Kingella bonacorsii sp. nov., A Novel Kingella Species Detected in a Stable Periodontitis Subject.</title>
        <authorList>
            <person name="Antezack A."/>
            <person name="Boxberger M."/>
            <person name="Rolland C."/>
            <person name="Monnet-Corti V."/>
            <person name="La Scola B."/>
        </authorList>
    </citation>
    <scope>NUCLEOTIDE SEQUENCE [LARGE SCALE GENOMIC DNA]</scope>
    <source>
        <strain evidence="6 7">Marseille-Q4569</strain>
    </source>
</reference>
<evidence type="ECO:0000256" key="1">
    <source>
        <dbReference type="ARBA" id="ARBA00022475"/>
    </source>
</evidence>
<dbReference type="Gene3D" id="2.60.450.10">
    <property type="entry name" value="Lipopolysaccharide (LPS) transport protein A like domain"/>
    <property type="match status" value="1"/>
</dbReference>
<keyword evidence="4" id="KW-1133">Transmembrane helix</keyword>
<keyword evidence="3" id="KW-0812">Transmembrane</keyword>
<evidence type="ECO:0000313" key="6">
    <source>
        <dbReference type="EMBL" id="MBK0396736.1"/>
    </source>
</evidence>
<dbReference type="EMBL" id="JAEHNZ010000003">
    <property type="protein sequence ID" value="MBK0396736.1"/>
    <property type="molecule type" value="Genomic_DNA"/>
</dbReference>
<keyword evidence="7" id="KW-1185">Reference proteome</keyword>
<evidence type="ECO:0000313" key="7">
    <source>
        <dbReference type="Proteomes" id="UP000614058"/>
    </source>
</evidence>
<dbReference type="RefSeq" id="WP_200522808.1">
    <property type="nucleotide sequence ID" value="NZ_JAEHNZ010000003.1"/>
</dbReference>
<evidence type="ECO:0000256" key="4">
    <source>
        <dbReference type="ARBA" id="ARBA00022989"/>
    </source>
</evidence>
<organism evidence="6 7">
    <name type="scientific">Kingella bonacorsii</name>
    <dbReference type="NCBI Taxonomy" id="2796361"/>
    <lineage>
        <taxon>Bacteria</taxon>
        <taxon>Pseudomonadati</taxon>
        <taxon>Pseudomonadota</taxon>
        <taxon>Betaproteobacteria</taxon>
        <taxon>Neisseriales</taxon>
        <taxon>Neisseriaceae</taxon>
        <taxon>Kingella</taxon>
    </lineage>
</organism>
<evidence type="ECO:0000256" key="5">
    <source>
        <dbReference type="ARBA" id="ARBA00023136"/>
    </source>
</evidence>
<protein>
    <submittedName>
        <fullName evidence="6">LPS export ABC transporter periplasmic protein LptC</fullName>
    </submittedName>
</protein>
<evidence type="ECO:0000256" key="2">
    <source>
        <dbReference type="ARBA" id="ARBA00022519"/>
    </source>
</evidence>
<dbReference type="PANTHER" id="PTHR37481:SF1">
    <property type="entry name" value="LIPOPOLYSACCHARIDE EXPORT SYSTEM PROTEIN LPTC"/>
    <property type="match status" value="1"/>
</dbReference>
<comment type="caution">
    <text evidence="6">The sequence shown here is derived from an EMBL/GenBank/DDBJ whole genome shotgun (WGS) entry which is preliminary data.</text>
</comment>
<proteinExistence type="predicted"/>
<evidence type="ECO:0000256" key="3">
    <source>
        <dbReference type="ARBA" id="ARBA00022692"/>
    </source>
</evidence>
<accession>A0ABS1BTW2</accession>
<keyword evidence="5" id="KW-0472">Membrane</keyword>
<keyword evidence="2" id="KW-0997">Cell inner membrane</keyword>
<dbReference type="InterPro" id="IPR026265">
    <property type="entry name" value="LptC"/>
</dbReference>
<dbReference type="Proteomes" id="UP000614058">
    <property type="component" value="Unassembled WGS sequence"/>
</dbReference>